<reference evidence="2 3" key="1">
    <citation type="submission" date="2024-05" db="EMBL/GenBank/DDBJ databases">
        <title>Genome Sequence and Characterization of the New Strain Purple Sulfur Bacterium of Genus Thioalkalicoccus.</title>
        <authorList>
            <person name="Bryantseva I.A."/>
            <person name="Kyndt J.A."/>
            <person name="Imhoff J.F."/>
        </authorList>
    </citation>
    <scope>NUCLEOTIDE SEQUENCE [LARGE SCALE GENOMIC DNA]</scope>
    <source>
        <strain evidence="2 3">Um2</strain>
    </source>
</reference>
<dbReference type="Proteomes" id="UP001564408">
    <property type="component" value="Unassembled WGS sequence"/>
</dbReference>
<accession>A0ABV4BJ83</accession>
<comment type="caution">
    <text evidence="2">The sequence shown here is derived from an EMBL/GenBank/DDBJ whole genome shotgun (WGS) entry which is preliminary data.</text>
</comment>
<evidence type="ECO:0000313" key="2">
    <source>
        <dbReference type="EMBL" id="MEY6433869.1"/>
    </source>
</evidence>
<proteinExistence type="predicted"/>
<sequence>MSGYLQRLLDRSAVAVPSQPVAAPAGRSLSPVAEADQRLNDPALASRFDLVTELAAPVADDPAASESEPFAMSAGTR</sequence>
<dbReference type="RefSeq" id="WP_369668256.1">
    <property type="nucleotide sequence ID" value="NZ_JBDKXB010000031.1"/>
</dbReference>
<keyword evidence="3" id="KW-1185">Reference proteome</keyword>
<feature type="non-terminal residue" evidence="2">
    <location>
        <position position="77"/>
    </location>
</feature>
<gene>
    <name evidence="2" type="ORF">ABC977_15805</name>
</gene>
<dbReference type="EMBL" id="JBDKXB010000031">
    <property type="protein sequence ID" value="MEY6433869.1"/>
    <property type="molecule type" value="Genomic_DNA"/>
</dbReference>
<evidence type="ECO:0000313" key="3">
    <source>
        <dbReference type="Proteomes" id="UP001564408"/>
    </source>
</evidence>
<organism evidence="2 3">
    <name type="scientific">Thioalkalicoccus limnaeus</name>
    <dbReference type="NCBI Taxonomy" id="120681"/>
    <lineage>
        <taxon>Bacteria</taxon>
        <taxon>Pseudomonadati</taxon>
        <taxon>Pseudomonadota</taxon>
        <taxon>Gammaproteobacteria</taxon>
        <taxon>Chromatiales</taxon>
        <taxon>Chromatiaceae</taxon>
        <taxon>Thioalkalicoccus</taxon>
    </lineage>
</organism>
<protein>
    <submittedName>
        <fullName evidence="2">Uncharacterized protein</fullName>
    </submittedName>
</protein>
<evidence type="ECO:0000256" key="1">
    <source>
        <dbReference type="SAM" id="MobiDB-lite"/>
    </source>
</evidence>
<name>A0ABV4BJ83_9GAMM</name>
<feature type="region of interest" description="Disordered" evidence="1">
    <location>
        <begin position="58"/>
        <end position="77"/>
    </location>
</feature>